<dbReference type="Proteomes" id="UP001337655">
    <property type="component" value="Unassembled WGS sequence"/>
</dbReference>
<gene>
    <name evidence="1" type="ORF">LTR77_010333</name>
</gene>
<keyword evidence="2" id="KW-1185">Reference proteome</keyword>
<sequence>METAGPQESVKSTRVCISDPRGGHKGFDVSGTERIGDLLEAYCIQRCKASDGCRLVRRDKVVDLFATPAELRQLGWEGLILLWCEGPSFRSRVKHVEVAIHSRDKRATMLLTLRATTKLERALAEFCKPYRKALSHCRLLRRGQPVDLKASPEDVSKVPKMYFHFIF</sequence>
<dbReference type="EMBL" id="JAVRRT010000022">
    <property type="protein sequence ID" value="KAK5163938.1"/>
    <property type="molecule type" value="Genomic_DNA"/>
</dbReference>
<evidence type="ECO:0000313" key="1">
    <source>
        <dbReference type="EMBL" id="KAK5163938.1"/>
    </source>
</evidence>
<comment type="caution">
    <text evidence="1">The sequence shown here is derived from an EMBL/GenBank/DDBJ whole genome shotgun (WGS) entry which is preliminary data.</text>
</comment>
<name>A0AAV9NVR4_9PEZI</name>
<dbReference type="RefSeq" id="XP_064654302.1">
    <property type="nucleotide sequence ID" value="XM_064807555.1"/>
</dbReference>
<dbReference type="GeneID" id="89931662"/>
<accession>A0AAV9NVR4</accession>
<proteinExistence type="predicted"/>
<evidence type="ECO:0000313" key="2">
    <source>
        <dbReference type="Proteomes" id="UP001337655"/>
    </source>
</evidence>
<protein>
    <submittedName>
        <fullName evidence="1">Uncharacterized protein</fullName>
    </submittedName>
</protein>
<organism evidence="1 2">
    <name type="scientific">Saxophila tyrrhenica</name>
    <dbReference type="NCBI Taxonomy" id="1690608"/>
    <lineage>
        <taxon>Eukaryota</taxon>
        <taxon>Fungi</taxon>
        <taxon>Dikarya</taxon>
        <taxon>Ascomycota</taxon>
        <taxon>Pezizomycotina</taxon>
        <taxon>Dothideomycetes</taxon>
        <taxon>Dothideomycetidae</taxon>
        <taxon>Mycosphaerellales</taxon>
        <taxon>Extremaceae</taxon>
        <taxon>Saxophila</taxon>
    </lineage>
</organism>
<reference evidence="1 2" key="1">
    <citation type="submission" date="2023-08" db="EMBL/GenBank/DDBJ databases">
        <title>Black Yeasts Isolated from many extreme environments.</title>
        <authorList>
            <person name="Coleine C."/>
            <person name="Stajich J.E."/>
            <person name="Selbmann L."/>
        </authorList>
    </citation>
    <scope>NUCLEOTIDE SEQUENCE [LARGE SCALE GENOMIC DNA]</scope>
    <source>
        <strain evidence="1 2">CCFEE 5935</strain>
    </source>
</reference>
<dbReference type="AlphaFoldDB" id="A0AAV9NVR4"/>